<dbReference type="Pfam" id="PF03780">
    <property type="entry name" value="Asp23"/>
    <property type="match status" value="1"/>
</dbReference>
<evidence type="ECO:0000256" key="2">
    <source>
        <dbReference type="SAM" id="Phobius"/>
    </source>
</evidence>
<organism evidence="3 4">
    <name type="scientific">Desulforamulus ferrireducens</name>
    <dbReference type="NCBI Taxonomy" id="1833852"/>
    <lineage>
        <taxon>Bacteria</taxon>
        <taxon>Bacillati</taxon>
        <taxon>Bacillota</taxon>
        <taxon>Clostridia</taxon>
        <taxon>Eubacteriales</taxon>
        <taxon>Peptococcaceae</taxon>
        <taxon>Desulforamulus</taxon>
    </lineage>
</organism>
<dbReference type="Proteomes" id="UP000189464">
    <property type="component" value="Chromosome"/>
</dbReference>
<dbReference type="KEGG" id="dfg:B0537_05025"/>
<accession>A0A1S6IUR3</accession>
<evidence type="ECO:0000313" key="3">
    <source>
        <dbReference type="EMBL" id="AQS58503.1"/>
    </source>
</evidence>
<name>A0A1S6IUR3_9FIRM</name>
<keyword evidence="2" id="KW-0812">Transmembrane</keyword>
<keyword evidence="4" id="KW-1185">Reference proteome</keyword>
<feature type="transmembrane region" description="Helical" evidence="2">
    <location>
        <begin position="47"/>
        <end position="67"/>
    </location>
</feature>
<dbReference type="NCBIfam" id="NF033218">
    <property type="entry name" value="anchor_AmaP"/>
    <property type="match status" value="1"/>
</dbReference>
<feature type="transmembrane region" description="Helical" evidence="2">
    <location>
        <begin position="7"/>
        <end position="27"/>
    </location>
</feature>
<proteinExistence type="inferred from homology"/>
<dbReference type="InterPro" id="IPR005531">
    <property type="entry name" value="Asp23"/>
</dbReference>
<protein>
    <recommendedName>
        <fullName evidence="5">Alkaline shock response membrane anchor protein AmaP</fullName>
    </recommendedName>
</protein>
<dbReference type="OrthoDB" id="1679795at2"/>
<dbReference type="STRING" id="1833852.B0537_05025"/>
<reference evidence="3 4" key="1">
    <citation type="journal article" date="2016" name="Int. J. Syst. Evol. Microbiol.">
        <title>Desulfotomaculum ferrireducens sp. nov., a moderately thermophilic sulfate-reducing and dissimilatory Fe(III)-reducing bacterium isolated from compost.</title>
        <authorList>
            <person name="Yang G."/>
            <person name="Guo J."/>
            <person name="Zhuang L."/>
            <person name="Yuan Y."/>
            <person name="Zhou S."/>
        </authorList>
    </citation>
    <scope>NUCLEOTIDE SEQUENCE [LARGE SCALE GENOMIC DNA]</scope>
    <source>
        <strain evidence="3 4">GSS09</strain>
    </source>
</reference>
<gene>
    <name evidence="3" type="ORF">B0537_05025</name>
</gene>
<keyword evidence="2" id="KW-0472">Membrane</keyword>
<evidence type="ECO:0008006" key="5">
    <source>
        <dbReference type="Google" id="ProtNLM"/>
    </source>
</evidence>
<dbReference type="AlphaFoldDB" id="A0A1S6IUR3"/>
<dbReference type="RefSeq" id="WP_077713456.1">
    <property type="nucleotide sequence ID" value="NZ_CP019698.1"/>
</dbReference>
<sequence length="178" mass="20417">MTPFDRSLLIIYTLIMTVLTSLLLFIVTGWWQQPLYFLWHSPYVPNGQIYLAIFCGVMLIIGLRLFWISLSRRNSAKAIVHDYRLGQVRISVLAIENLVKKVVYQIPGVKEVKPRVVEHHKGMGLHIRAVVAPDISIPEVSREIQQRVQEYIAQTTGITVNEIKVIVDNISTTRPRVE</sequence>
<evidence type="ECO:0000313" key="4">
    <source>
        <dbReference type="Proteomes" id="UP000189464"/>
    </source>
</evidence>
<keyword evidence="2" id="KW-1133">Transmembrane helix</keyword>
<evidence type="ECO:0000256" key="1">
    <source>
        <dbReference type="ARBA" id="ARBA00005721"/>
    </source>
</evidence>
<comment type="similarity">
    <text evidence="1">Belongs to the asp23 family.</text>
</comment>
<dbReference type="EMBL" id="CP019698">
    <property type="protein sequence ID" value="AQS58503.1"/>
    <property type="molecule type" value="Genomic_DNA"/>
</dbReference>